<evidence type="ECO:0000256" key="1">
    <source>
        <dbReference type="SAM" id="MobiDB-lite"/>
    </source>
</evidence>
<accession>A0A286UAW2</accession>
<name>A0A286UAW2_9AGAM</name>
<dbReference type="Proteomes" id="UP000217199">
    <property type="component" value="Unassembled WGS sequence"/>
</dbReference>
<evidence type="ECO:0000313" key="2">
    <source>
        <dbReference type="EMBL" id="PAV16722.1"/>
    </source>
</evidence>
<gene>
    <name evidence="2" type="ORF">PNOK_0834200</name>
</gene>
<evidence type="ECO:0000313" key="3">
    <source>
        <dbReference type="Proteomes" id="UP000217199"/>
    </source>
</evidence>
<feature type="region of interest" description="Disordered" evidence="1">
    <location>
        <begin position="250"/>
        <end position="296"/>
    </location>
</feature>
<dbReference type="InParanoid" id="A0A286UAW2"/>
<feature type="compositionally biased region" description="Polar residues" evidence="1">
    <location>
        <begin position="267"/>
        <end position="296"/>
    </location>
</feature>
<sequence>MLISLPQLETEYSMSDYQDLFISSFDEHIPTDGCIDTDVPREMSLDPMVLSDPESYMYTSTSESDMDGIPGRTRPPVGSKEISHVRTRSVVSLSVSEIQQEREIVLHSPGKLLNTPRDPSRKYEYPFPPNAIPQAYSSLLDDIAISVASTPGLISPGEILSVNWGGSILGLSQFAQSIHGSTPPTALPTPILDPPVSTLPLPSKGSSEPVSLSIPATVNQVPIPVVGSLSNLAIASAAVATAHPKLSGFKLSDAPVPPKLRARSKKSASISIPQAQAPHLSSSTSAPPNSLKTPAS</sequence>
<dbReference type="EMBL" id="NBII01000008">
    <property type="protein sequence ID" value="PAV16722.1"/>
    <property type="molecule type" value="Genomic_DNA"/>
</dbReference>
<comment type="caution">
    <text evidence="2">The sequence shown here is derived from an EMBL/GenBank/DDBJ whole genome shotgun (WGS) entry which is preliminary data.</text>
</comment>
<reference evidence="2 3" key="1">
    <citation type="journal article" date="2017" name="Mol. Ecol.">
        <title>Comparative and population genomic landscape of Phellinus noxius: A hypervariable fungus causing root rot in trees.</title>
        <authorList>
            <person name="Chung C.L."/>
            <person name="Lee T.J."/>
            <person name="Akiba M."/>
            <person name="Lee H.H."/>
            <person name="Kuo T.H."/>
            <person name="Liu D."/>
            <person name="Ke H.M."/>
            <person name="Yokoi T."/>
            <person name="Roa M.B."/>
            <person name="Lu M.J."/>
            <person name="Chang Y.Y."/>
            <person name="Ann P.J."/>
            <person name="Tsai J.N."/>
            <person name="Chen C.Y."/>
            <person name="Tzean S.S."/>
            <person name="Ota Y."/>
            <person name="Hattori T."/>
            <person name="Sahashi N."/>
            <person name="Liou R.F."/>
            <person name="Kikuchi T."/>
            <person name="Tsai I.J."/>
        </authorList>
    </citation>
    <scope>NUCLEOTIDE SEQUENCE [LARGE SCALE GENOMIC DNA]</scope>
    <source>
        <strain evidence="2 3">FFPRI411160</strain>
    </source>
</reference>
<organism evidence="2 3">
    <name type="scientific">Pyrrhoderma noxium</name>
    <dbReference type="NCBI Taxonomy" id="2282107"/>
    <lineage>
        <taxon>Eukaryota</taxon>
        <taxon>Fungi</taxon>
        <taxon>Dikarya</taxon>
        <taxon>Basidiomycota</taxon>
        <taxon>Agaricomycotina</taxon>
        <taxon>Agaricomycetes</taxon>
        <taxon>Hymenochaetales</taxon>
        <taxon>Hymenochaetaceae</taxon>
        <taxon>Pyrrhoderma</taxon>
    </lineage>
</organism>
<keyword evidence="3" id="KW-1185">Reference proteome</keyword>
<dbReference type="AlphaFoldDB" id="A0A286UAW2"/>
<proteinExistence type="predicted"/>
<feature type="region of interest" description="Disordered" evidence="1">
    <location>
        <begin position="185"/>
        <end position="205"/>
    </location>
</feature>
<protein>
    <submittedName>
        <fullName evidence="2">Uncharacterized protein</fullName>
    </submittedName>
</protein>
<dbReference type="OrthoDB" id="3270392at2759"/>
<feature type="region of interest" description="Disordered" evidence="1">
    <location>
        <begin position="60"/>
        <end position="80"/>
    </location>
</feature>